<evidence type="ECO:0000256" key="4">
    <source>
        <dbReference type="ARBA" id="ARBA00022989"/>
    </source>
</evidence>
<feature type="transmembrane region" description="Helical" evidence="7">
    <location>
        <begin position="417"/>
        <end position="436"/>
    </location>
</feature>
<dbReference type="GO" id="GO:0016020">
    <property type="term" value="C:membrane"/>
    <property type="evidence" value="ECO:0007669"/>
    <property type="project" value="UniProtKB-SubCell"/>
</dbReference>
<organism evidence="9 10">
    <name type="scientific">Trichobilharzia regenti</name>
    <name type="common">Nasal bird schistosome</name>
    <dbReference type="NCBI Taxonomy" id="157069"/>
    <lineage>
        <taxon>Eukaryota</taxon>
        <taxon>Metazoa</taxon>
        <taxon>Spiralia</taxon>
        <taxon>Lophotrochozoa</taxon>
        <taxon>Platyhelminthes</taxon>
        <taxon>Trematoda</taxon>
        <taxon>Digenea</taxon>
        <taxon>Strigeidida</taxon>
        <taxon>Schistosomatoidea</taxon>
        <taxon>Schistosomatidae</taxon>
        <taxon>Trichobilharzia</taxon>
    </lineage>
</organism>
<dbReference type="PANTHER" id="PTHR43385">
    <property type="entry name" value="RIBOFLAVIN TRANSPORTER RIBJ"/>
    <property type="match status" value="1"/>
</dbReference>
<dbReference type="GO" id="GO:0022857">
    <property type="term" value="F:transmembrane transporter activity"/>
    <property type="evidence" value="ECO:0007669"/>
    <property type="project" value="InterPro"/>
</dbReference>
<evidence type="ECO:0000256" key="7">
    <source>
        <dbReference type="SAM" id="Phobius"/>
    </source>
</evidence>
<feature type="transmembrane region" description="Helical" evidence="7">
    <location>
        <begin position="260"/>
        <end position="282"/>
    </location>
</feature>
<evidence type="ECO:0000256" key="1">
    <source>
        <dbReference type="ARBA" id="ARBA00004141"/>
    </source>
</evidence>
<dbReference type="InterPro" id="IPR052983">
    <property type="entry name" value="MFS_Riboflavin_Transporter"/>
</dbReference>
<keyword evidence="5 7" id="KW-0472">Membrane</keyword>
<proteinExistence type="predicted"/>
<dbReference type="PROSITE" id="PS50850">
    <property type="entry name" value="MFS"/>
    <property type="match status" value="1"/>
</dbReference>
<dbReference type="WBParaSite" id="TREG1_13110.1">
    <property type="protein sequence ID" value="TREG1_13110.1"/>
    <property type="gene ID" value="TREG1_13110"/>
</dbReference>
<feature type="transmembrane region" description="Helical" evidence="7">
    <location>
        <begin position="12"/>
        <end position="31"/>
    </location>
</feature>
<reference evidence="10" key="2">
    <citation type="submission" date="2023-11" db="UniProtKB">
        <authorList>
            <consortium name="WormBaseParasite"/>
        </authorList>
    </citation>
    <scope>IDENTIFICATION</scope>
</reference>
<keyword evidence="2" id="KW-0813">Transport</keyword>
<dbReference type="Proteomes" id="UP000050795">
    <property type="component" value="Unassembled WGS sequence"/>
</dbReference>
<evidence type="ECO:0000256" key="5">
    <source>
        <dbReference type="ARBA" id="ARBA00023136"/>
    </source>
</evidence>
<keyword evidence="4 7" id="KW-1133">Transmembrane helix</keyword>
<evidence type="ECO:0000256" key="2">
    <source>
        <dbReference type="ARBA" id="ARBA00022448"/>
    </source>
</evidence>
<dbReference type="SUPFAM" id="SSF103473">
    <property type="entry name" value="MFS general substrate transporter"/>
    <property type="match status" value="1"/>
</dbReference>
<feature type="transmembrane region" description="Helical" evidence="7">
    <location>
        <begin position="108"/>
        <end position="132"/>
    </location>
</feature>
<dbReference type="Gene3D" id="1.20.1250.20">
    <property type="entry name" value="MFS general substrate transporter like domains"/>
    <property type="match status" value="2"/>
</dbReference>
<evidence type="ECO:0000313" key="9">
    <source>
        <dbReference type="Proteomes" id="UP000050795"/>
    </source>
</evidence>
<feature type="transmembrane region" description="Helical" evidence="7">
    <location>
        <begin position="55"/>
        <end position="77"/>
    </location>
</feature>
<keyword evidence="9" id="KW-1185">Reference proteome</keyword>
<dbReference type="InterPro" id="IPR020846">
    <property type="entry name" value="MFS_dom"/>
</dbReference>
<feature type="domain" description="Major facilitator superfamily (MFS) profile" evidence="8">
    <location>
        <begin position="10"/>
        <end position="441"/>
    </location>
</feature>
<feature type="region of interest" description="Disordered" evidence="6">
    <location>
        <begin position="221"/>
        <end position="246"/>
    </location>
</feature>
<dbReference type="InterPro" id="IPR036259">
    <property type="entry name" value="MFS_trans_sf"/>
</dbReference>
<reference evidence="9" key="1">
    <citation type="submission" date="2022-06" db="EMBL/GenBank/DDBJ databases">
        <authorList>
            <person name="Berger JAMES D."/>
            <person name="Berger JAMES D."/>
        </authorList>
    </citation>
    <scope>NUCLEOTIDE SEQUENCE [LARGE SCALE GENOMIC DNA]</scope>
</reference>
<dbReference type="AlphaFoldDB" id="A0AA85J5X0"/>
<evidence type="ECO:0000259" key="8">
    <source>
        <dbReference type="PROSITE" id="PS50850"/>
    </source>
</evidence>
<comment type="subcellular location">
    <subcellularLocation>
        <location evidence="1">Membrane</location>
        <topology evidence="1">Multi-pass membrane protein</topology>
    </subcellularLocation>
</comment>
<evidence type="ECO:0000313" key="10">
    <source>
        <dbReference type="WBParaSite" id="TREG1_13110.1"/>
    </source>
</evidence>
<sequence length="465" mass="51164">MDERKKNLYQGLLTVLGSFLLHLSLGHFYTVSNMAPYILSYIAAKVDKTITVEKAVWLSALGLGFQGIAMPLGGVLSKKFGPRAAMMATVLFAGGSVLLTYFSVKKTFIGVVITIGTIFGFGMGIGYSVAIACAASWFPERRGLVVGLIVGGFGLGSLVFTPIQTKFINPSNKKVDEESRYFTDDELLERVPTAFLLMGSILAALELIAFALVRMKPAPAANQPSESQARSQETSTAQSTENKPKEFNVEPRKLLRHVDYYLLFTMMILNILPTSILTSSLKIFGQKYINDDKFLSNIMACTAIFNCAGRVIWGAIVDRFSFKIPICFQQAMWSTFFFTLPLISNTKGNVLKTLYAIWAFGLFFFLSGVFSMMPAATGAILGPANLAVNYGMVYLGFAFGSLISLAITYQWRPSPTQNFLLSGTTCLITLSLALWLEDRKLPKRFSFMKWFSSHCAAYRVAAADA</sequence>
<feature type="transmembrane region" description="Helical" evidence="7">
    <location>
        <begin position="320"/>
        <end position="343"/>
    </location>
</feature>
<feature type="transmembrane region" description="Helical" evidence="7">
    <location>
        <begin position="194"/>
        <end position="213"/>
    </location>
</feature>
<accession>A0AA85J5X0</accession>
<keyword evidence="3 7" id="KW-0812">Transmembrane</keyword>
<feature type="transmembrane region" description="Helical" evidence="7">
    <location>
        <begin position="84"/>
        <end position="102"/>
    </location>
</feature>
<feature type="transmembrane region" description="Helical" evidence="7">
    <location>
        <begin position="355"/>
        <end position="381"/>
    </location>
</feature>
<dbReference type="Pfam" id="PF07690">
    <property type="entry name" value="MFS_1"/>
    <property type="match status" value="1"/>
</dbReference>
<evidence type="ECO:0000256" key="6">
    <source>
        <dbReference type="SAM" id="MobiDB-lite"/>
    </source>
</evidence>
<feature type="compositionally biased region" description="Polar residues" evidence="6">
    <location>
        <begin position="222"/>
        <end position="241"/>
    </location>
</feature>
<name>A0AA85J5X0_TRIRE</name>
<dbReference type="InterPro" id="IPR011701">
    <property type="entry name" value="MFS"/>
</dbReference>
<feature type="transmembrane region" description="Helical" evidence="7">
    <location>
        <begin position="393"/>
        <end position="411"/>
    </location>
</feature>
<evidence type="ECO:0000256" key="3">
    <source>
        <dbReference type="ARBA" id="ARBA00022692"/>
    </source>
</evidence>
<dbReference type="PANTHER" id="PTHR43385:SF1">
    <property type="entry name" value="RIBOFLAVIN TRANSPORTER RIBJ"/>
    <property type="match status" value="1"/>
</dbReference>
<protein>
    <recommendedName>
        <fullName evidence="8">Major facilitator superfamily (MFS) profile domain-containing protein</fullName>
    </recommendedName>
</protein>
<feature type="transmembrane region" description="Helical" evidence="7">
    <location>
        <begin position="294"/>
        <end position="313"/>
    </location>
</feature>
<feature type="transmembrane region" description="Helical" evidence="7">
    <location>
        <begin position="144"/>
        <end position="163"/>
    </location>
</feature>